<dbReference type="RefSeq" id="WP_278650072.1">
    <property type="nucleotide sequence ID" value="NZ_WNDV01000025.1"/>
</dbReference>
<comment type="caution">
    <text evidence="4">The sequence shown here is derived from an EMBL/GenBank/DDBJ whole genome shotgun (WGS) entry which is preliminary data.</text>
</comment>
<dbReference type="PRINTS" id="PR00080">
    <property type="entry name" value="SDRFAMILY"/>
</dbReference>
<evidence type="ECO:0000313" key="5">
    <source>
        <dbReference type="Proteomes" id="UP000467522"/>
    </source>
</evidence>
<evidence type="ECO:0000259" key="3">
    <source>
        <dbReference type="SMART" id="SM00822"/>
    </source>
</evidence>
<dbReference type="PROSITE" id="PS00061">
    <property type="entry name" value="ADH_SHORT"/>
    <property type="match status" value="1"/>
</dbReference>
<comment type="similarity">
    <text evidence="1">Belongs to the short-chain dehydrogenases/reductases (SDR) family.</text>
</comment>
<dbReference type="FunFam" id="3.40.50.720:FF:000084">
    <property type="entry name" value="Short-chain dehydrogenase reductase"/>
    <property type="match status" value="1"/>
</dbReference>
<name>A0A833UZY4_BURL3</name>
<evidence type="ECO:0000256" key="1">
    <source>
        <dbReference type="ARBA" id="ARBA00006484"/>
    </source>
</evidence>
<dbReference type="GO" id="GO:0016491">
    <property type="term" value="F:oxidoreductase activity"/>
    <property type="evidence" value="ECO:0007669"/>
    <property type="project" value="UniProtKB-KW"/>
</dbReference>
<evidence type="ECO:0000313" key="4">
    <source>
        <dbReference type="EMBL" id="KAF1034000.1"/>
    </source>
</evidence>
<proteinExistence type="inferred from homology"/>
<reference evidence="5" key="1">
    <citation type="journal article" date="2020" name="MBio">
        <title>Horizontal gene transfer to a defensive symbiont with a reduced genome amongst a multipartite beetle microbiome.</title>
        <authorList>
            <person name="Waterworth S.C."/>
            <person name="Florez L.V."/>
            <person name="Rees E.R."/>
            <person name="Hertweck C."/>
            <person name="Kaltenpoth M."/>
            <person name="Kwan J.C."/>
        </authorList>
    </citation>
    <scope>NUCLEOTIDE SEQUENCE [LARGE SCALE GENOMIC DNA]</scope>
</reference>
<dbReference type="InterPro" id="IPR020904">
    <property type="entry name" value="Sc_DH/Rdtase_CS"/>
</dbReference>
<evidence type="ECO:0000256" key="2">
    <source>
        <dbReference type="ARBA" id="ARBA00023002"/>
    </source>
</evidence>
<dbReference type="InterPro" id="IPR057326">
    <property type="entry name" value="KR_dom"/>
</dbReference>
<accession>A0A833UZY4</accession>
<organism evidence="4 5">
    <name type="scientific">Burkholderia lata (strain ATCC 17760 / DSM 23089 / LMG 22485 / NCIMB 9086 / R18194 / 383)</name>
    <dbReference type="NCBI Taxonomy" id="482957"/>
    <lineage>
        <taxon>Bacteria</taxon>
        <taxon>Pseudomonadati</taxon>
        <taxon>Pseudomonadota</taxon>
        <taxon>Betaproteobacteria</taxon>
        <taxon>Burkholderiales</taxon>
        <taxon>Burkholderiaceae</taxon>
        <taxon>Burkholderia</taxon>
        <taxon>Burkholderia cepacia complex</taxon>
    </lineage>
</organism>
<dbReference type="InterPro" id="IPR002347">
    <property type="entry name" value="SDR_fam"/>
</dbReference>
<dbReference type="PANTHER" id="PTHR43639">
    <property type="entry name" value="OXIDOREDUCTASE, SHORT-CHAIN DEHYDROGENASE/REDUCTASE FAMILY (AFU_ORTHOLOGUE AFUA_5G02870)"/>
    <property type="match status" value="1"/>
</dbReference>
<dbReference type="EMBL" id="WNDV01000025">
    <property type="protein sequence ID" value="KAF1034000.1"/>
    <property type="molecule type" value="Genomic_DNA"/>
</dbReference>
<dbReference type="SMART" id="SM00822">
    <property type="entry name" value="PKS_KR"/>
    <property type="match status" value="1"/>
</dbReference>
<protein>
    <submittedName>
        <fullName evidence="4">Putative oxidoreductase YgfF</fullName>
    </submittedName>
</protein>
<gene>
    <name evidence="4" type="primary">ygfF_2</name>
    <name evidence="4" type="ORF">GAK33_05841</name>
</gene>
<dbReference type="InterPro" id="IPR036291">
    <property type="entry name" value="NAD(P)-bd_dom_sf"/>
</dbReference>
<dbReference type="PRINTS" id="PR00081">
    <property type="entry name" value="GDHRDH"/>
</dbReference>
<dbReference type="Gene3D" id="3.40.50.720">
    <property type="entry name" value="NAD(P)-binding Rossmann-like Domain"/>
    <property type="match status" value="1"/>
</dbReference>
<dbReference type="SUPFAM" id="SSF51735">
    <property type="entry name" value="NAD(P)-binding Rossmann-fold domains"/>
    <property type="match status" value="1"/>
</dbReference>
<dbReference type="Pfam" id="PF13561">
    <property type="entry name" value="adh_short_C2"/>
    <property type="match status" value="1"/>
</dbReference>
<sequence length="260" mass="26948">MSNQESKLALVTGGSRGIGRATAYELARQGYIVAVHYRADGDAAEQTLAGIRELGGSGFAIQADLDAPDGVATLFAGLDRAAAKLGLPATLDVLVNNAGVADGGALDDTSVELFDRQFTLNVKAVFFATQQAVKRMPRGGRIVNLSSVLSSRVFEAGGHFSAISAYAASKAAVDTLTRHWAVELGPRGILVNAVAPGPVDTDMNATWLRTDEGRSTMIGASPLGRVGKPEDIAGVIGFLVSSASQWTTGQVIDASGGYRL</sequence>
<keyword evidence="2" id="KW-0560">Oxidoreductase</keyword>
<dbReference type="PANTHER" id="PTHR43639:SF1">
    <property type="entry name" value="SHORT-CHAIN DEHYDROGENASE_REDUCTASE FAMILY PROTEIN"/>
    <property type="match status" value="1"/>
</dbReference>
<feature type="domain" description="Ketoreductase" evidence="3">
    <location>
        <begin position="7"/>
        <end position="197"/>
    </location>
</feature>
<dbReference type="AlphaFoldDB" id="A0A833UZY4"/>
<dbReference type="Proteomes" id="UP000467522">
    <property type="component" value="Unassembled WGS sequence"/>
</dbReference>